<dbReference type="SUPFAM" id="SSF56104">
    <property type="entry name" value="SAICAR synthase-like"/>
    <property type="match status" value="1"/>
</dbReference>
<evidence type="ECO:0000256" key="7">
    <source>
        <dbReference type="ARBA" id="ARBA00048475"/>
    </source>
</evidence>
<dbReference type="HAMAP" id="MF_00137">
    <property type="entry name" value="SAICAR_synth"/>
    <property type="match status" value="1"/>
</dbReference>
<keyword evidence="4 8" id="KW-0547">Nucleotide-binding</keyword>
<dbReference type="InterPro" id="IPR028923">
    <property type="entry name" value="SAICAR_synt/ADE2_N"/>
</dbReference>
<dbReference type="Proteomes" id="UP001144110">
    <property type="component" value="Unassembled WGS sequence"/>
</dbReference>
<dbReference type="GO" id="GO:0006189">
    <property type="term" value="P:'de novo' IMP biosynthetic process"/>
    <property type="evidence" value="ECO:0007669"/>
    <property type="project" value="UniProtKB-UniRule"/>
</dbReference>
<keyword evidence="6 8" id="KW-0067">ATP-binding</keyword>
<dbReference type="EC" id="6.3.2.6" evidence="8"/>
<protein>
    <recommendedName>
        <fullName evidence="8">Phosphoribosylaminoimidazole-succinocarboxamide synthase</fullName>
        <ecNumber evidence="8">6.3.2.6</ecNumber>
    </recommendedName>
    <alternativeName>
        <fullName evidence="8">SAICAR synthetase</fullName>
    </alternativeName>
</protein>
<evidence type="ECO:0000256" key="4">
    <source>
        <dbReference type="ARBA" id="ARBA00022741"/>
    </source>
</evidence>
<dbReference type="InterPro" id="IPR001636">
    <property type="entry name" value="SAICAR_synth"/>
</dbReference>
<comment type="similarity">
    <text evidence="2 8">Belongs to the SAICAR synthetase family.</text>
</comment>
<dbReference type="Gene3D" id="3.30.470.20">
    <property type="entry name" value="ATP-grasp fold, B domain"/>
    <property type="match status" value="1"/>
</dbReference>
<evidence type="ECO:0000313" key="11">
    <source>
        <dbReference type="Proteomes" id="UP001144110"/>
    </source>
</evidence>
<proteinExistence type="inferred from homology"/>
<evidence type="ECO:0000256" key="3">
    <source>
        <dbReference type="ARBA" id="ARBA00022598"/>
    </source>
</evidence>
<comment type="catalytic activity">
    <reaction evidence="7 8">
        <text>5-amino-1-(5-phospho-D-ribosyl)imidazole-4-carboxylate + L-aspartate + ATP = (2S)-2-[5-amino-1-(5-phospho-beta-D-ribosyl)imidazole-4-carboxamido]succinate + ADP + phosphate + 2 H(+)</text>
        <dbReference type="Rhea" id="RHEA:22628"/>
        <dbReference type="ChEBI" id="CHEBI:15378"/>
        <dbReference type="ChEBI" id="CHEBI:29991"/>
        <dbReference type="ChEBI" id="CHEBI:30616"/>
        <dbReference type="ChEBI" id="CHEBI:43474"/>
        <dbReference type="ChEBI" id="CHEBI:58443"/>
        <dbReference type="ChEBI" id="CHEBI:77657"/>
        <dbReference type="ChEBI" id="CHEBI:456216"/>
        <dbReference type="EC" id="6.3.2.6"/>
    </reaction>
</comment>
<dbReference type="PROSITE" id="PS01057">
    <property type="entry name" value="SAICAR_SYNTHETASE_1"/>
    <property type="match status" value="1"/>
</dbReference>
<sequence length="295" mass="33512">MEKAIFETNIKEVPLLKRGKVRDIYDLGDALLIVATDRISAFDVVLPTPIPDKGKILTLMTLFWLDFLKDVVENHLITADTENYPDVLKSYKDVLHQRSMIVKKAQIFPVECIVRGYLTGSAMKEYQKTGKICGITLPSGLKEADKLPKPIFTPSTKADQGHDINITFEDMVNLVGRETAETLKELSLKIYKKASAYAEDKGIIIADTKFEFGIYDGKIILVDEVLTPDSSRFWPKDEYEPGRTQKSFDKQFIRDWLKSISWKDNTPPPSIPSEIVEKTRAKYLEALYKLTGKTL</sequence>
<feature type="domain" description="SAICAR synthetase/ADE2 N-terminal" evidence="9">
    <location>
        <begin position="16"/>
        <end position="265"/>
    </location>
</feature>
<dbReference type="FunFam" id="3.30.470.20:FF:000015">
    <property type="entry name" value="Phosphoribosylaminoimidazole-succinocarboxamide synthase"/>
    <property type="match status" value="1"/>
</dbReference>
<dbReference type="GO" id="GO:0004639">
    <property type="term" value="F:phosphoribosylaminoimidazolesuccinocarboxamide synthase activity"/>
    <property type="evidence" value="ECO:0007669"/>
    <property type="project" value="UniProtKB-UniRule"/>
</dbReference>
<dbReference type="PANTHER" id="PTHR43700:SF1">
    <property type="entry name" value="PHOSPHORIBOSYLAMINOIMIDAZOLE-SUCCINOCARBOXAMIDE SYNTHASE"/>
    <property type="match status" value="1"/>
</dbReference>
<accession>A0AAE3NZL8</accession>
<comment type="pathway">
    <text evidence="1 8">Purine metabolism; IMP biosynthesis via de novo pathway; 5-amino-1-(5-phospho-D-ribosyl)imidazole-4-carboxamide from 5-amino-1-(5-phospho-D-ribosyl)imidazole-4-carboxylate: step 1/2.</text>
</comment>
<reference evidence="10" key="1">
    <citation type="submission" date="2022-11" db="EMBL/GenBank/DDBJ databases">
        <title>Candidatus Alkanophaga archaea from heated hydrothermal vent sediment oxidize petroleum alkanes.</title>
        <authorList>
            <person name="Zehnle H."/>
            <person name="Laso-Perez R."/>
            <person name="Lipp J."/>
            <person name="Teske A."/>
            <person name="Wegener G."/>
        </authorList>
    </citation>
    <scope>NUCLEOTIDE SEQUENCE</scope>
    <source>
        <strain evidence="10">MCA70</strain>
    </source>
</reference>
<evidence type="ECO:0000313" key="10">
    <source>
        <dbReference type="EMBL" id="MDF2953287.1"/>
    </source>
</evidence>
<evidence type="ECO:0000259" key="9">
    <source>
        <dbReference type="Pfam" id="PF01259"/>
    </source>
</evidence>
<dbReference type="GO" id="GO:0005737">
    <property type="term" value="C:cytoplasm"/>
    <property type="evidence" value="ECO:0007669"/>
    <property type="project" value="TreeGrafter"/>
</dbReference>
<dbReference type="InterPro" id="IPR018236">
    <property type="entry name" value="SAICAR_synthetase_CS"/>
</dbReference>
<dbReference type="GO" id="GO:0005524">
    <property type="term" value="F:ATP binding"/>
    <property type="evidence" value="ECO:0007669"/>
    <property type="project" value="UniProtKB-KW"/>
</dbReference>
<dbReference type="PROSITE" id="PS01058">
    <property type="entry name" value="SAICAR_SYNTHETASE_2"/>
    <property type="match status" value="1"/>
</dbReference>
<dbReference type="NCBIfam" id="TIGR00081">
    <property type="entry name" value="purC"/>
    <property type="match status" value="1"/>
</dbReference>
<dbReference type="AlphaFoldDB" id="A0AAE3NZL8"/>
<dbReference type="PANTHER" id="PTHR43700">
    <property type="entry name" value="PHOSPHORIBOSYLAMINOIMIDAZOLE-SUCCINOCARBOXAMIDE SYNTHASE"/>
    <property type="match status" value="1"/>
</dbReference>
<comment type="caution">
    <text evidence="10">The sequence shown here is derived from an EMBL/GenBank/DDBJ whole genome shotgun (WGS) entry which is preliminary data.</text>
</comment>
<evidence type="ECO:0000256" key="1">
    <source>
        <dbReference type="ARBA" id="ARBA00004672"/>
    </source>
</evidence>
<dbReference type="NCBIfam" id="NF010568">
    <property type="entry name" value="PRK13961.1"/>
    <property type="match status" value="1"/>
</dbReference>
<dbReference type="Pfam" id="PF01259">
    <property type="entry name" value="SAICAR_synt"/>
    <property type="match status" value="1"/>
</dbReference>
<evidence type="ECO:0000256" key="6">
    <source>
        <dbReference type="ARBA" id="ARBA00022840"/>
    </source>
</evidence>
<evidence type="ECO:0000256" key="5">
    <source>
        <dbReference type="ARBA" id="ARBA00022755"/>
    </source>
</evidence>
<organism evidence="10 11">
    <name type="scientific">Candidatus Thermodesulfobacterium syntrophicum</name>
    <dbReference type="NCBI Taxonomy" id="3060442"/>
    <lineage>
        <taxon>Bacteria</taxon>
        <taxon>Pseudomonadati</taxon>
        <taxon>Thermodesulfobacteriota</taxon>
        <taxon>Thermodesulfobacteria</taxon>
        <taxon>Thermodesulfobacteriales</taxon>
        <taxon>Thermodesulfobacteriaceae</taxon>
        <taxon>Thermodesulfobacterium</taxon>
    </lineage>
</organism>
<keyword evidence="3 8" id="KW-0436">Ligase</keyword>
<gene>
    <name evidence="8" type="primary">purC</name>
    <name evidence="10" type="ORF">OD816_000532</name>
</gene>
<dbReference type="CDD" id="cd01414">
    <property type="entry name" value="SAICAR_synt_Sc"/>
    <property type="match status" value="1"/>
</dbReference>
<keyword evidence="5 8" id="KW-0658">Purine biosynthesis</keyword>
<dbReference type="Gene3D" id="3.30.200.20">
    <property type="entry name" value="Phosphorylase Kinase, domain 1"/>
    <property type="match status" value="1"/>
</dbReference>
<dbReference type="EMBL" id="JAPHEG010000002">
    <property type="protein sequence ID" value="MDF2953287.1"/>
    <property type="molecule type" value="Genomic_DNA"/>
</dbReference>
<evidence type="ECO:0000256" key="8">
    <source>
        <dbReference type="HAMAP-Rule" id="MF_00137"/>
    </source>
</evidence>
<name>A0AAE3NZL8_9BACT</name>
<evidence type="ECO:0000256" key="2">
    <source>
        <dbReference type="ARBA" id="ARBA00010190"/>
    </source>
</evidence>